<dbReference type="InterPro" id="IPR052156">
    <property type="entry name" value="BCAA_Transport_ATP-bd_LivF"/>
</dbReference>
<evidence type="ECO:0000313" key="7">
    <source>
        <dbReference type="EMBL" id="HIQ82624.1"/>
    </source>
</evidence>
<dbReference type="GO" id="GO:0005524">
    <property type="term" value="F:ATP binding"/>
    <property type="evidence" value="ECO:0007669"/>
    <property type="project" value="UniProtKB-KW"/>
</dbReference>
<evidence type="ECO:0000256" key="1">
    <source>
        <dbReference type="ARBA" id="ARBA00005417"/>
    </source>
</evidence>
<dbReference type="InterPro" id="IPR003439">
    <property type="entry name" value="ABC_transporter-like_ATP-bd"/>
</dbReference>
<dbReference type="PROSITE" id="PS00211">
    <property type="entry name" value="ABC_TRANSPORTER_1"/>
    <property type="match status" value="1"/>
</dbReference>
<keyword evidence="3" id="KW-0547">Nucleotide-binding</keyword>
<evidence type="ECO:0000256" key="2">
    <source>
        <dbReference type="ARBA" id="ARBA00022448"/>
    </source>
</evidence>
<dbReference type="PANTHER" id="PTHR43820:SF4">
    <property type="entry name" value="HIGH-AFFINITY BRANCHED-CHAIN AMINO ACID TRANSPORT ATP-BINDING PROTEIN LIVF"/>
    <property type="match status" value="1"/>
</dbReference>
<evidence type="ECO:0000256" key="4">
    <source>
        <dbReference type="ARBA" id="ARBA00022840"/>
    </source>
</evidence>
<proteinExistence type="inferred from homology"/>
<dbReference type="AlphaFoldDB" id="A0A9D1CWU5"/>
<comment type="similarity">
    <text evidence="1">Belongs to the ABC transporter superfamily.</text>
</comment>
<dbReference type="PROSITE" id="PS50893">
    <property type="entry name" value="ABC_TRANSPORTER_2"/>
    <property type="match status" value="1"/>
</dbReference>
<dbReference type="Pfam" id="PF00005">
    <property type="entry name" value="ABC_tran"/>
    <property type="match status" value="1"/>
</dbReference>
<comment type="caution">
    <text evidence="7">The sequence shown here is derived from an EMBL/GenBank/DDBJ whole genome shotgun (WGS) entry which is preliminary data.</text>
</comment>
<dbReference type="SUPFAM" id="SSF52540">
    <property type="entry name" value="P-loop containing nucleoside triphosphate hydrolases"/>
    <property type="match status" value="1"/>
</dbReference>
<dbReference type="GO" id="GO:0015807">
    <property type="term" value="P:L-amino acid transport"/>
    <property type="evidence" value="ECO:0007669"/>
    <property type="project" value="TreeGrafter"/>
</dbReference>
<feature type="domain" description="ABC transporter" evidence="6">
    <location>
        <begin position="2"/>
        <end position="234"/>
    </location>
</feature>
<dbReference type="CDD" id="cd03224">
    <property type="entry name" value="ABC_TM1139_LivF_branched"/>
    <property type="match status" value="1"/>
</dbReference>
<protein>
    <submittedName>
        <fullName evidence="7">ABC transporter ATP-binding protein</fullName>
    </submittedName>
</protein>
<gene>
    <name evidence="7" type="ORF">IAA52_05925</name>
</gene>
<dbReference type="InterPro" id="IPR003593">
    <property type="entry name" value="AAA+_ATPase"/>
</dbReference>
<dbReference type="Gene3D" id="3.40.50.300">
    <property type="entry name" value="P-loop containing nucleotide triphosphate hydrolases"/>
    <property type="match status" value="1"/>
</dbReference>
<keyword evidence="4 7" id="KW-0067">ATP-binding</keyword>
<reference evidence="7" key="2">
    <citation type="journal article" date="2021" name="PeerJ">
        <title>Extensive microbial diversity within the chicken gut microbiome revealed by metagenomics and culture.</title>
        <authorList>
            <person name="Gilroy R."/>
            <person name="Ravi A."/>
            <person name="Getino M."/>
            <person name="Pursley I."/>
            <person name="Horton D.L."/>
            <person name="Alikhan N.F."/>
            <person name="Baker D."/>
            <person name="Gharbi K."/>
            <person name="Hall N."/>
            <person name="Watson M."/>
            <person name="Adriaenssens E.M."/>
            <person name="Foster-Nyarko E."/>
            <person name="Jarju S."/>
            <person name="Secka A."/>
            <person name="Antonio M."/>
            <person name="Oren A."/>
            <person name="Chaudhuri R.R."/>
            <person name="La Ragione R."/>
            <person name="Hildebrand F."/>
            <person name="Pallen M.J."/>
        </authorList>
    </citation>
    <scope>NUCLEOTIDE SEQUENCE</scope>
    <source>
        <strain evidence="7">ChiSjej6B24-2974</strain>
    </source>
</reference>
<keyword evidence="5" id="KW-0029">Amino-acid transport</keyword>
<evidence type="ECO:0000313" key="8">
    <source>
        <dbReference type="Proteomes" id="UP000824260"/>
    </source>
</evidence>
<dbReference type="Proteomes" id="UP000824260">
    <property type="component" value="Unassembled WGS sequence"/>
</dbReference>
<evidence type="ECO:0000259" key="6">
    <source>
        <dbReference type="PROSITE" id="PS50893"/>
    </source>
</evidence>
<keyword evidence="2" id="KW-0813">Transport</keyword>
<name>A0A9D1CWU5_9FIRM</name>
<dbReference type="SMART" id="SM00382">
    <property type="entry name" value="AAA"/>
    <property type="match status" value="1"/>
</dbReference>
<accession>A0A9D1CWU5</accession>
<dbReference type="InterPro" id="IPR017871">
    <property type="entry name" value="ABC_transporter-like_CS"/>
</dbReference>
<dbReference type="InterPro" id="IPR027417">
    <property type="entry name" value="P-loop_NTPase"/>
</dbReference>
<dbReference type="PANTHER" id="PTHR43820">
    <property type="entry name" value="HIGH-AFFINITY BRANCHED-CHAIN AMINO ACID TRANSPORT ATP-BINDING PROTEIN LIVF"/>
    <property type="match status" value="1"/>
</dbReference>
<evidence type="ECO:0000256" key="3">
    <source>
        <dbReference type="ARBA" id="ARBA00022741"/>
    </source>
</evidence>
<reference evidence="7" key="1">
    <citation type="submission" date="2020-10" db="EMBL/GenBank/DDBJ databases">
        <authorList>
            <person name="Gilroy R."/>
        </authorList>
    </citation>
    <scope>NUCLEOTIDE SEQUENCE</scope>
    <source>
        <strain evidence="7">ChiSjej6B24-2974</strain>
    </source>
</reference>
<dbReference type="EMBL" id="DVFZ01000056">
    <property type="protein sequence ID" value="HIQ82624.1"/>
    <property type="molecule type" value="Genomic_DNA"/>
</dbReference>
<evidence type="ECO:0000256" key="5">
    <source>
        <dbReference type="ARBA" id="ARBA00022970"/>
    </source>
</evidence>
<dbReference type="GO" id="GO:0015658">
    <property type="term" value="F:branched-chain amino acid transmembrane transporter activity"/>
    <property type="evidence" value="ECO:0007669"/>
    <property type="project" value="TreeGrafter"/>
</dbReference>
<sequence>MLEMKNVNAGYGDLQVLFDVSLRVQPGECVALVGSNGAGKTSLLRIISGLLPIQSGTVTYEGKDLLSQPAHQRAMLGIAHIPQGRGICASLSVMDNLILGGYNKRAKPRRMENIEKSFEMFPRLKERRQQIAGSLSGGEQQMLAIARALIMEPSLLMLDEPSLGLAPIVVEEVFSTIGRICKTGMSVLIIEQNLIAALSIATRGYAIETGRVVLEGTSQELLNNESIKKAYLGI</sequence>
<dbReference type="GO" id="GO:0016887">
    <property type="term" value="F:ATP hydrolysis activity"/>
    <property type="evidence" value="ECO:0007669"/>
    <property type="project" value="InterPro"/>
</dbReference>
<organism evidence="7 8">
    <name type="scientific">Candidatus Pullichristensenella stercorigallinarum</name>
    <dbReference type="NCBI Taxonomy" id="2840909"/>
    <lineage>
        <taxon>Bacteria</taxon>
        <taxon>Bacillati</taxon>
        <taxon>Bacillota</taxon>
        <taxon>Clostridia</taxon>
        <taxon>Candidatus Pullichristensenella</taxon>
    </lineage>
</organism>